<gene>
    <name evidence="1" type="ORF">SAMN05444273_102439</name>
</gene>
<reference evidence="2" key="1">
    <citation type="submission" date="2016-11" db="EMBL/GenBank/DDBJ databases">
        <authorList>
            <person name="Varghese N."/>
            <person name="Submissions S."/>
        </authorList>
    </citation>
    <scope>NUCLEOTIDE SEQUENCE [LARGE SCALE GENOMIC DNA]</scope>
    <source>
        <strain evidence="2">DSM 100566</strain>
    </source>
</reference>
<evidence type="ECO:0000313" key="2">
    <source>
        <dbReference type="Proteomes" id="UP000184144"/>
    </source>
</evidence>
<dbReference type="EMBL" id="FQUV01000002">
    <property type="protein sequence ID" value="SHE74439.1"/>
    <property type="molecule type" value="Genomic_DNA"/>
</dbReference>
<dbReference type="STRING" id="1486859.SAMN05444273_102439"/>
<name>A0A1M4VZR1_9RHOB</name>
<dbReference type="OrthoDB" id="8718152at2"/>
<evidence type="ECO:0008006" key="3">
    <source>
        <dbReference type="Google" id="ProtNLM"/>
    </source>
</evidence>
<dbReference type="AlphaFoldDB" id="A0A1M4VZR1"/>
<proteinExistence type="predicted"/>
<dbReference type="Proteomes" id="UP000184144">
    <property type="component" value="Unassembled WGS sequence"/>
</dbReference>
<protein>
    <recommendedName>
        <fullName evidence="3">Immunity protein 52</fullName>
    </recommendedName>
</protein>
<keyword evidence="2" id="KW-1185">Reference proteome</keyword>
<accession>A0A1M4VZR1</accession>
<evidence type="ECO:0000313" key="1">
    <source>
        <dbReference type="EMBL" id="SHE74439.1"/>
    </source>
</evidence>
<sequence>MSIDLSINAVYAPLRWALPDAVSAFQQLLQALSQTPFCEDTWWVETPRGEGDDARLDALGQVSDLVAWFEEREAMIFDGEDRVGPRTVYASGGAETARRYKLQLSWDAQFGQSGLTFDIFAPHPQRGLTAALMRDVCAAIIDWQRPMHINGMPTRYRAEYHPLDVARLGVGWLGWVPFEVARGNLPEAEIINAMSWGTFVASQADYWAASGPQKNADAIARAQALDLRLNQLGVLPTSVELERGDWGR</sequence>
<organism evidence="1 2">
    <name type="scientific">Litoreibacter ascidiaceicola</name>
    <dbReference type="NCBI Taxonomy" id="1486859"/>
    <lineage>
        <taxon>Bacteria</taxon>
        <taxon>Pseudomonadati</taxon>
        <taxon>Pseudomonadota</taxon>
        <taxon>Alphaproteobacteria</taxon>
        <taxon>Rhodobacterales</taxon>
        <taxon>Roseobacteraceae</taxon>
        <taxon>Litoreibacter</taxon>
    </lineage>
</organism>
<dbReference type="RefSeq" id="WP_073141369.1">
    <property type="nucleotide sequence ID" value="NZ_FQUV01000002.1"/>
</dbReference>